<dbReference type="AlphaFoldDB" id="A0A1X7SWR1"/>
<evidence type="ECO:0000256" key="1">
    <source>
        <dbReference type="ARBA" id="ARBA00022737"/>
    </source>
</evidence>
<dbReference type="EnsemblMetazoa" id="Aqu2.1.06595_001">
    <property type="protein sequence ID" value="Aqu2.1.06595_001"/>
    <property type="gene ID" value="Aqu2.1.06595"/>
</dbReference>
<proteinExistence type="predicted"/>
<accession>A0A1X7SWR1</accession>
<feature type="repeat" description="ANK" evidence="3">
    <location>
        <begin position="607"/>
        <end position="628"/>
    </location>
</feature>
<organism evidence="5">
    <name type="scientific">Amphimedon queenslandica</name>
    <name type="common">Sponge</name>
    <dbReference type="NCBI Taxonomy" id="400682"/>
    <lineage>
        <taxon>Eukaryota</taxon>
        <taxon>Metazoa</taxon>
        <taxon>Porifera</taxon>
        <taxon>Demospongiae</taxon>
        <taxon>Heteroscleromorpha</taxon>
        <taxon>Haplosclerida</taxon>
        <taxon>Niphatidae</taxon>
        <taxon>Amphimedon</taxon>
    </lineage>
</organism>
<dbReference type="Pfam" id="PF12796">
    <property type="entry name" value="Ank_2"/>
    <property type="match status" value="1"/>
</dbReference>
<feature type="region of interest" description="Disordered" evidence="4">
    <location>
        <begin position="169"/>
        <end position="228"/>
    </location>
</feature>
<evidence type="ECO:0000256" key="2">
    <source>
        <dbReference type="ARBA" id="ARBA00023043"/>
    </source>
</evidence>
<protein>
    <submittedName>
        <fullName evidence="5">Uncharacterized protein</fullName>
    </submittedName>
</protein>
<dbReference type="InParanoid" id="A0A1X7SWR1"/>
<dbReference type="PROSITE" id="PS50297">
    <property type="entry name" value="ANK_REP_REGION"/>
    <property type="match status" value="1"/>
</dbReference>
<dbReference type="SUPFAM" id="SSF48403">
    <property type="entry name" value="Ankyrin repeat"/>
    <property type="match status" value="1"/>
</dbReference>
<dbReference type="PANTHER" id="PTHR24173:SF74">
    <property type="entry name" value="ANKYRIN REPEAT DOMAIN-CONTAINING PROTEIN 16"/>
    <property type="match status" value="1"/>
</dbReference>
<evidence type="ECO:0000256" key="3">
    <source>
        <dbReference type="PROSITE-ProRule" id="PRU00023"/>
    </source>
</evidence>
<sequence length="711" mass="78997">MASPSSSAPFVNVCDKELNINEHYYDVYEKIKPLSPRWKQIAYSWRISIDMVNKIESNHRRDTEACLEKVIEHWLKKNYDYKRYGWPCWRMVCVAVKKEGGDPALADEIAREHPLPATTGGATPHPLPATTGGATPHPLPATTGGATPHPLPDTGEAIPYHILATTGRAAPHPLPATTGGATPHPLPATTGGATPHPLPATTGGATPHPLPATTGGATPHPLPATTGGATPHPLPATTGRAIPHHLLATTGVATYPLPVGGPSDTIHRMTPSVRSTEGGGDAITMYNIYTHSAIDHEETVVYTTSTANNEDVPNSISERNFLISSKLYDLQKEFNEAIRKTKKSFKESDLPKIIDYLETHVLSLLGPKKMQQTTAQAIREEFCHIKTIQELFNTLQDKYISWFNYELMTDLIHVFKKRNRLLKRTWSEYEEKLKDYFINSGGLLKDVDAVQFGVKGVPPGTRVMIAKVDRDDYTLDDLFFFRRAIPKELDVPEMRFYFSVVTPGSLQFKHLIPEYLYSLLFPLSTKLQQQLASIGITELTCGEHKYDLREFSIKEVKHSSTDIDICDPLWYENTSTPLHEAAWRGLKDEVQWLLDKFGYSTYHRGLHGWTPLHSASYGGHIEILQLLIHQYGIDPNEDTCDVPPDQADNSNNTALLYSAMGGHSDIVEFFIERNCNTSQIDCISASLSLLACQSGKLALVHKLESLTSSHQ</sequence>
<dbReference type="eggNOG" id="KOG0502">
    <property type="taxonomic scope" value="Eukaryota"/>
</dbReference>
<dbReference type="PANTHER" id="PTHR24173">
    <property type="entry name" value="ANKYRIN REPEAT CONTAINING"/>
    <property type="match status" value="1"/>
</dbReference>
<dbReference type="Gene3D" id="1.25.40.20">
    <property type="entry name" value="Ankyrin repeat-containing domain"/>
    <property type="match status" value="1"/>
</dbReference>
<dbReference type="InterPro" id="IPR002110">
    <property type="entry name" value="Ankyrin_rpt"/>
</dbReference>
<keyword evidence="1" id="KW-0677">Repeat</keyword>
<name>A0A1X7SWR1_AMPQE</name>
<dbReference type="PROSITE" id="PS50088">
    <property type="entry name" value="ANK_REPEAT"/>
    <property type="match status" value="1"/>
</dbReference>
<evidence type="ECO:0000256" key="4">
    <source>
        <dbReference type="SAM" id="MobiDB-lite"/>
    </source>
</evidence>
<dbReference type="InterPro" id="IPR036770">
    <property type="entry name" value="Ankyrin_rpt-contain_sf"/>
</dbReference>
<evidence type="ECO:0000313" key="5">
    <source>
        <dbReference type="EnsemblMetazoa" id="Aqu2.1.06595_001"/>
    </source>
</evidence>
<dbReference type="OrthoDB" id="6078042at2759"/>
<feature type="region of interest" description="Disordered" evidence="4">
    <location>
        <begin position="114"/>
        <end position="146"/>
    </location>
</feature>
<dbReference type="SMART" id="SM00248">
    <property type="entry name" value="ANK"/>
    <property type="match status" value="3"/>
</dbReference>
<reference evidence="5" key="1">
    <citation type="submission" date="2017-05" db="UniProtKB">
        <authorList>
            <consortium name="EnsemblMetazoa"/>
        </authorList>
    </citation>
    <scope>IDENTIFICATION</scope>
</reference>
<keyword evidence="2 3" id="KW-0040">ANK repeat</keyword>